<gene>
    <name evidence="2" type="ORF">BTO18_09770</name>
</gene>
<sequence>MKNIQLLICFLFTTIILAQTPQKPYVEVTGTAKTEIVPDEIYLDIQLKERNEKGKKLTIDYLENQLKSTLRKIGIPEKNLSISDVNAVLAKTGWWKEEILSIANYSLKVNGASKLKKLFEHFKKMNISDVNITKATHSNIIEIRKKNRIKAIKIAKEKADYLLSAIGEQTGKPIIINEVSTGNQPSFVNANFINQQRSFSSLNKLKSYKNEIVQFEKIKITSSMYVKFLIK</sequence>
<evidence type="ECO:0000313" key="3">
    <source>
        <dbReference type="Proteomes" id="UP000238882"/>
    </source>
</evidence>
<keyword evidence="1" id="KW-0732">Signal</keyword>
<dbReference type="RefSeq" id="WP_105016038.1">
    <property type="nucleotide sequence ID" value="NZ_MSCN01000001.1"/>
</dbReference>
<dbReference type="InterPro" id="IPR052022">
    <property type="entry name" value="26kDa_periplasmic_antigen"/>
</dbReference>
<feature type="signal peptide" evidence="1">
    <location>
        <begin position="1"/>
        <end position="18"/>
    </location>
</feature>
<dbReference type="InterPro" id="IPR007497">
    <property type="entry name" value="SIMPL/DUF541"/>
</dbReference>
<dbReference type="GO" id="GO:0006974">
    <property type="term" value="P:DNA damage response"/>
    <property type="evidence" value="ECO:0007669"/>
    <property type="project" value="TreeGrafter"/>
</dbReference>
<evidence type="ECO:0008006" key="4">
    <source>
        <dbReference type="Google" id="ProtNLM"/>
    </source>
</evidence>
<dbReference type="PANTHER" id="PTHR34387:SF1">
    <property type="entry name" value="PERIPLASMIC IMMUNOGENIC PROTEIN"/>
    <property type="match status" value="1"/>
</dbReference>
<comment type="caution">
    <text evidence="2">The sequence shown here is derived from an EMBL/GenBank/DDBJ whole genome shotgun (WGS) entry which is preliminary data.</text>
</comment>
<organism evidence="2 3">
    <name type="scientific">Polaribacter porphyrae</name>
    <dbReference type="NCBI Taxonomy" id="1137780"/>
    <lineage>
        <taxon>Bacteria</taxon>
        <taxon>Pseudomonadati</taxon>
        <taxon>Bacteroidota</taxon>
        <taxon>Flavobacteriia</taxon>
        <taxon>Flavobacteriales</taxon>
        <taxon>Flavobacteriaceae</taxon>
    </lineage>
</organism>
<dbReference type="EMBL" id="MSCN01000001">
    <property type="protein sequence ID" value="PQJ79441.1"/>
    <property type="molecule type" value="Genomic_DNA"/>
</dbReference>
<name>A0A2S7WQ93_9FLAO</name>
<evidence type="ECO:0000313" key="2">
    <source>
        <dbReference type="EMBL" id="PQJ79441.1"/>
    </source>
</evidence>
<dbReference type="Proteomes" id="UP000238882">
    <property type="component" value="Unassembled WGS sequence"/>
</dbReference>
<dbReference type="AlphaFoldDB" id="A0A2S7WQ93"/>
<reference evidence="2 3" key="1">
    <citation type="submission" date="2016-12" db="EMBL/GenBank/DDBJ databases">
        <title>Trade-off between light-utilization and light-protection in marine flavobacteria.</title>
        <authorList>
            <person name="Kumagai Y."/>
            <person name="Yoshizawa S."/>
            <person name="Kogure K."/>
            <person name="Iwasaki W."/>
        </authorList>
    </citation>
    <scope>NUCLEOTIDE SEQUENCE [LARGE SCALE GENOMIC DNA]</scope>
    <source>
        <strain evidence="2 3">NBRC 108759</strain>
    </source>
</reference>
<dbReference type="PANTHER" id="PTHR34387">
    <property type="entry name" value="SLR1258 PROTEIN"/>
    <property type="match status" value="1"/>
</dbReference>
<evidence type="ECO:0000256" key="1">
    <source>
        <dbReference type="SAM" id="SignalP"/>
    </source>
</evidence>
<proteinExistence type="predicted"/>
<dbReference type="Gene3D" id="3.30.110.170">
    <property type="entry name" value="Protein of unknown function (DUF541), domain 1"/>
    <property type="match status" value="1"/>
</dbReference>
<protein>
    <recommendedName>
        <fullName evidence="4">SIMPL domain-containing protein</fullName>
    </recommendedName>
</protein>
<dbReference type="OrthoDB" id="1242975at2"/>
<dbReference type="Pfam" id="PF04402">
    <property type="entry name" value="SIMPL"/>
    <property type="match status" value="1"/>
</dbReference>
<accession>A0A2S7WQ93</accession>
<feature type="chain" id="PRO_5015770489" description="SIMPL domain-containing protein" evidence="1">
    <location>
        <begin position="19"/>
        <end position="231"/>
    </location>
</feature>
<keyword evidence="3" id="KW-1185">Reference proteome</keyword>